<evidence type="ECO:0000313" key="2">
    <source>
        <dbReference type="EMBL" id="KGJ93724.1"/>
    </source>
</evidence>
<reference evidence="2 3" key="1">
    <citation type="submission" date="2014-08" db="EMBL/GenBank/DDBJ databases">
        <title>Genomic and Phenotypic Diversity of Colwellia psychrerythraea strains from Disparate Marine Basins.</title>
        <authorList>
            <person name="Techtmann S.M."/>
            <person name="Stelling S.C."/>
            <person name="Utturkar S.M."/>
            <person name="Alshibli N."/>
            <person name="Harris A."/>
            <person name="Brown S.D."/>
            <person name="Hazen T.C."/>
        </authorList>
    </citation>
    <scope>NUCLEOTIDE SEQUENCE [LARGE SCALE GENOMIC DNA]</scope>
    <source>
        <strain evidence="2 3">ND2E</strain>
    </source>
</reference>
<dbReference type="SUPFAM" id="SSF158651">
    <property type="entry name" value="YejL-like"/>
    <property type="match status" value="1"/>
</dbReference>
<protein>
    <recommendedName>
        <fullName evidence="1">UPF0352 protein ND2E_2217</fullName>
    </recommendedName>
</protein>
<name>A0A099KSI1_COLPS</name>
<dbReference type="Gene3D" id="1.10.3390.10">
    <property type="entry name" value="YejL-like"/>
    <property type="match status" value="1"/>
</dbReference>
<evidence type="ECO:0000256" key="1">
    <source>
        <dbReference type="HAMAP-Rule" id="MF_00816"/>
    </source>
</evidence>
<evidence type="ECO:0000313" key="3">
    <source>
        <dbReference type="Proteomes" id="UP000029843"/>
    </source>
</evidence>
<comment type="caution">
    <text evidence="2">The sequence shown here is derived from an EMBL/GenBank/DDBJ whole genome shotgun (WGS) entry which is preliminary data.</text>
</comment>
<comment type="similarity">
    <text evidence="1">Belongs to the UPF0352 family.</text>
</comment>
<organism evidence="2 3">
    <name type="scientific">Colwellia psychrerythraea</name>
    <name type="common">Vibrio psychroerythus</name>
    <dbReference type="NCBI Taxonomy" id="28229"/>
    <lineage>
        <taxon>Bacteria</taxon>
        <taxon>Pseudomonadati</taxon>
        <taxon>Pseudomonadota</taxon>
        <taxon>Gammaproteobacteria</taxon>
        <taxon>Alteromonadales</taxon>
        <taxon>Colwelliaceae</taxon>
        <taxon>Colwellia</taxon>
    </lineage>
</organism>
<proteinExistence type="inferred from homology"/>
<dbReference type="AlphaFoldDB" id="A0A099KSI1"/>
<dbReference type="PATRIC" id="fig|28229.4.peg.1248"/>
<dbReference type="InterPro" id="IPR023202">
    <property type="entry name" value="YejL_sf"/>
</dbReference>
<dbReference type="InterPro" id="IPR009857">
    <property type="entry name" value="UPF0352"/>
</dbReference>
<gene>
    <name evidence="2" type="ORF">ND2E_2217</name>
</gene>
<sequence>MQAFDKLEKLNLSLTKTIIMPIVSKYSNERVEKIIQDLLDVLVKEKATPDLALMCLGNAVTNIIEQVPESKRVAVADNFTKALKQSV</sequence>
<dbReference type="Pfam" id="PF07208">
    <property type="entry name" value="DUF1414"/>
    <property type="match status" value="1"/>
</dbReference>
<dbReference type="EMBL" id="JQED01000008">
    <property type="protein sequence ID" value="KGJ93724.1"/>
    <property type="molecule type" value="Genomic_DNA"/>
</dbReference>
<dbReference type="HAMAP" id="MF_00816">
    <property type="entry name" value="UPF0352"/>
    <property type="match status" value="1"/>
</dbReference>
<accession>A0A099KSI1</accession>
<dbReference type="Proteomes" id="UP000029843">
    <property type="component" value="Unassembled WGS sequence"/>
</dbReference>